<protein>
    <submittedName>
        <fullName evidence="1">Uncharacterized protein</fullName>
    </submittedName>
</protein>
<proteinExistence type="predicted"/>
<organism evidence="1 2">
    <name type="scientific">Caulobacter phage phiCbK</name>
    <dbReference type="NCBI Taxonomy" id="2927985"/>
    <lineage>
        <taxon>Viruses</taxon>
        <taxon>Duplodnaviria</taxon>
        <taxon>Heunggongvirae</taxon>
        <taxon>Uroviricota</taxon>
        <taxon>Caudoviricetes</taxon>
        <taxon>Jeanschmidtviridae</taxon>
        <taxon>Shapirovirus</taxon>
        <taxon>Shapirovirus cbk</taxon>
    </lineage>
</organism>
<dbReference type="Proteomes" id="UP000003766">
    <property type="component" value="Segment"/>
</dbReference>
<accession>J3SVT0</accession>
<name>J3SVT0_9CAUD</name>
<evidence type="ECO:0000313" key="2">
    <source>
        <dbReference type="Proteomes" id="UP000003766"/>
    </source>
</evidence>
<dbReference type="EMBL" id="JX163858">
    <property type="protein sequence ID" value="AFO71681.1"/>
    <property type="molecule type" value="Genomic_DNA"/>
</dbReference>
<evidence type="ECO:0000313" key="1">
    <source>
        <dbReference type="EMBL" id="AFO71681.1"/>
    </source>
</evidence>
<gene>
    <name evidence="1" type="ORF">phiCbK_166</name>
</gene>
<sequence length="120" mass="13452">MSSNSKPSWWTKTHFPKERRALIQVSEFQKGVAVLAEAKKRATVLDEVLAYTDDGRVFHVPTARGIPLPDGVKDLRAFVLWLLHANAMAWDESRKLKPLAVPGEPLRSILREVCASYPGD</sequence>
<reference evidence="1 2" key="1">
    <citation type="journal article" date="2012" name="J. Virol.">
        <title>Complete Genome Sequence of Caulobacter crescentus Bacteriophage {varphi}CbK.</title>
        <authorList>
            <person name="Panis G."/>
            <person name="Lambert C."/>
            <person name="Viollier P.H."/>
        </authorList>
    </citation>
    <scope>NUCLEOTIDE SEQUENCE [LARGE SCALE GENOMIC DNA]</scope>
</reference>